<dbReference type="PANTHER" id="PTHR42978">
    <property type="entry name" value="QUORUM-QUENCHING LACTONASE YTNP-RELATED-RELATED"/>
    <property type="match status" value="1"/>
</dbReference>
<keyword evidence="5" id="KW-0732">Signal</keyword>
<keyword evidence="8" id="KW-1185">Reference proteome</keyword>
<evidence type="ECO:0000256" key="1">
    <source>
        <dbReference type="ARBA" id="ARBA00007749"/>
    </source>
</evidence>
<keyword evidence="3 7" id="KW-0378">Hydrolase</keyword>
<evidence type="ECO:0000259" key="6">
    <source>
        <dbReference type="SMART" id="SM00849"/>
    </source>
</evidence>
<dbReference type="CDD" id="cd07720">
    <property type="entry name" value="OPHC2-like_MBL-fold"/>
    <property type="match status" value="1"/>
</dbReference>
<dbReference type="EMBL" id="WJPO01000012">
    <property type="protein sequence ID" value="MRH21217.1"/>
    <property type="molecule type" value="Genomic_DNA"/>
</dbReference>
<evidence type="ECO:0000256" key="5">
    <source>
        <dbReference type="SAM" id="SignalP"/>
    </source>
</evidence>
<evidence type="ECO:0000256" key="3">
    <source>
        <dbReference type="ARBA" id="ARBA00022801"/>
    </source>
</evidence>
<name>A0A844BML1_9RHOB</name>
<evidence type="ECO:0000313" key="8">
    <source>
        <dbReference type="Proteomes" id="UP000466730"/>
    </source>
</evidence>
<dbReference type="SMART" id="SM00849">
    <property type="entry name" value="Lactamase_B"/>
    <property type="match status" value="1"/>
</dbReference>
<dbReference type="InterPro" id="IPR036866">
    <property type="entry name" value="RibonucZ/Hydroxyglut_hydro"/>
</dbReference>
<proteinExistence type="inferred from homology"/>
<dbReference type="SUPFAM" id="SSF56281">
    <property type="entry name" value="Metallo-hydrolase/oxidoreductase"/>
    <property type="match status" value="1"/>
</dbReference>
<keyword evidence="2" id="KW-0479">Metal-binding</keyword>
<comment type="similarity">
    <text evidence="1">Belongs to the metallo-beta-lactamase superfamily.</text>
</comment>
<dbReference type="PANTHER" id="PTHR42978:SF6">
    <property type="entry name" value="QUORUM-QUENCHING LACTONASE YTNP-RELATED"/>
    <property type="match status" value="1"/>
</dbReference>
<dbReference type="GO" id="GO:0046872">
    <property type="term" value="F:metal ion binding"/>
    <property type="evidence" value="ECO:0007669"/>
    <property type="project" value="UniProtKB-KW"/>
</dbReference>
<feature type="domain" description="Metallo-beta-lactamase" evidence="6">
    <location>
        <begin position="95"/>
        <end position="280"/>
    </location>
</feature>
<protein>
    <submittedName>
        <fullName evidence="7">MBL fold metallo-hydrolase</fullName>
    </submittedName>
</protein>
<feature type="signal peptide" evidence="5">
    <location>
        <begin position="1"/>
        <end position="30"/>
    </location>
</feature>
<sequence length="308" mass="32818">MTAPRLTRRHALMAGAALPLAAATAGTARAAAPMLGAAMAPFHRFTLGGFEVTTLLAGTRTVEDPQTIFGMNVAPEEFAEVSAAHRIPTDKAQFFFTPTVVNTGSELILFDTGLNPEGITGALAAAGYSADQVDKVVITHMHGDHVGGLMGAGGETFGNAAYYTGQVEFDAWNTAGDENFEAKVRPLAEKMTFLDDGGSPASGITAMAAFGHTPGHMVYMLESEGRQIVIAADFANHYVWSVGHPDWEVRFDRDKEAAAATRRRLLGMMAADGVPFIGYHMPFPGFGYVETQGEGFRYVPASYQMMLG</sequence>
<dbReference type="Proteomes" id="UP000466730">
    <property type="component" value="Unassembled WGS sequence"/>
</dbReference>
<accession>A0A844BML1</accession>
<dbReference type="InterPro" id="IPR006311">
    <property type="entry name" value="TAT_signal"/>
</dbReference>
<gene>
    <name evidence="7" type="ORF">GH815_09440</name>
</gene>
<dbReference type="PROSITE" id="PS51318">
    <property type="entry name" value="TAT"/>
    <property type="match status" value="1"/>
</dbReference>
<dbReference type="InterPro" id="IPR051013">
    <property type="entry name" value="MBL_superfamily_lactonases"/>
</dbReference>
<dbReference type="RefSeq" id="WP_153748523.1">
    <property type="nucleotide sequence ID" value="NZ_BAAADI010000027.1"/>
</dbReference>
<dbReference type="AlphaFoldDB" id="A0A844BML1"/>
<organism evidence="7 8">
    <name type="scientific">Rhodovulum strictum</name>
    <dbReference type="NCBI Taxonomy" id="58314"/>
    <lineage>
        <taxon>Bacteria</taxon>
        <taxon>Pseudomonadati</taxon>
        <taxon>Pseudomonadota</taxon>
        <taxon>Alphaproteobacteria</taxon>
        <taxon>Rhodobacterales</taxon>
        <taxon>Paracoccaceae</taxon>
        <taxon>Rhodovulum</taxon>
    </lineage>
</organism>
<comment type="caution">
    <text evidence="7">The sequence shown here is derived from an EMBL/GenBank/DDBJ whole genome shotgun (WGS) entry which is preliminary data.</text>
</comment>
<dbReference type="GO" id="GO:0016787">
    <property type="term" value="F:hydrolase activity"/>
    <property type="evidence" value="ECO:0007669"/>
    <property type="project" value="UniProtKB-KW"/>
</dbReference>
<dbReference type="Gene3D" id="3.60.15.10">
    <property type="entry name" value="Ribonuclease Z/Hydroxyacylglutathione hydrolase-like"/>
    <property type="match status" value="1"/>
</dbReference>
<dbReference type="OrthoDB" id="9773738at2"/>
<dbReference type="Pfam" id="PF00753">
    <property type="entry name" value="Lactamase_B"/>
    <property type="match status" value="1"/>
</dbReference>
<evidence type="ECO:0000256" key="2">
    <source>
        <dbReference type="ARBA" id="ARBA00022723"/>
    </source>
</evidence>
<evidence type="ECO:0000256" key="4">
    <source>
        <dbReference type="ARBA" id="ARBA00022833"/>
    </source>
</evidence>
<feature type="chain" id="PRO_5032498405" evidence="5">
    <location>
        <begin position="31"/>
        <end position="308"/>
    </location>
</feature>
<reference evidence="7 8" key="1">
    <citation type="submission" date="2019-11" db="EMBL/GenBank/DDBJ databases">
        <title>Draft Whole-Genome sequence of the marine photosynthetic bacterium Rhodovulum strictum DSM 11289.</title>
        <authorList>
            <person name="Kyndt J.A."/>
            <person name="Meyer T.E."/>
        </authorList>
    </citation>
    <scope>NUCLEOTIDE SEQUENCE [LARGE SCALE GENOMIC DNA]</scope>
    <source>
        <strain evidence="7 8">DSM 11289</strain>
    </source>
</reference>
<evidence type="ECO:0000313" key="7">
    <source>
        <dbReference type="EMBL" id="MRH21217.1"/>
    </source>
</evidence>
<dbReference type="InterPro" id="IPR001279">
    <property type="entry name" value="Metallo-B-lactamas"/>
</dbReference>
<keyword evidence="4" id="KW-0862">Zinc</keyword>